<accession>A0A421B0I3</accession>
<comment type="caution">
    <text evidence="4">The sequence shown here is derived from an EMBL/GenBank/DDBJ whole genome shotgun (WGS) entry which is preliminary data.</text>
</comment>
<feature type="transmembrane region" description="Helical" evidence="2">
    <location>
        <begin position="274"/>
        <end position="297"/>
    </location>
</feature>
<keyword evidence="2" id="KW-0472">Membrane</keyword>
<feature type="transmembrane region" description="Helical" evidence="2">
    <location>
        <begin position="121"/>
        <end position="140"/>
    </location>
</feature>
<organism evidence="4 5">
    <name type="scientific">Actinokineospora cianjurensis</name>
    <dbReference type="NCBI Taxonomy" id="585224"/>
    <lineage>
        <taxon>Bacteria</taxon>
        <taxon>Bacillati</taxon>
        <taxon>Actinomycetota</taxon>
        <taxon>Actinomycetes</taxon>
        <taxon>Pseudonocardiales</taxon>
        <taxon>Pseudonocardiaceae</taxon>
        <taxon>Actinokineospora</taxon>
    </lineage>
</organism>
<dbReference type="RefSeq" id="WP_121393308.1">
    <property type="nucleotide sequence ID" value="NZ_RCDD01000004.1"/>
</dbReference>
<feature type="compositionally biased region" description="Pro residues" evidence="1">
    <location>
        <begin position="11"/>
        <end position="22"/>
    </location>
</feature>
<dbReference type="EMBL" id="RCDD01000004">
    <property type="protein sequence ID" value="RLK55576.1"/>
    <property type="molecule type" value="Genomic_DNA"/>
</dbReference>
<feature type="transmembrane region" description="Helical" evidence="2">
    <location>
        <begin position="237"/>
        <end position="262"/>
    </location>
</feature>
<dbReference type="AlphaFoldDB" id="A0A421B0I3"/>
<evidence type="ECO:0000313" key="5">
    <source>
        <dbReference type="Proteomes" id="UP000282454"/>
    </source>
</evidence>
<evidence type="ECO:0000313" key="4">
    <source>
        <dbReference type="EMBL" id="RLK55576.1"/>
    </source>
</evidence>
<keyword evidence="5" id="KW-1185">Reference proteome</keyword>
<feature type="transmembrane region" description="Helical" evidence="2">
    <location>
        <begin position="190"/>
        <end position="216"/>
    </location>
</feature>
<proteinExistence type="predicted"/>
<dbReference type="OrthoDB" id="121140at2"/>
<evidence type="ECO:0000256" key="2">
    <source>
        <dbReference type="SAM" id="Phobius"/>
    </source>
</evidence>
<gene>
    <name evidence="4" type="ORF">CLV68_5065</name>
</gene>
<evidence type="ECO:0000256" key="1">
    <source>
        <dbReference type="SAM" id="MobiDB-lite"/>
    </source>
</evidence>
<keyword evidence="2" id="KW-1133">Transmembrane helix</keyword>
<feature type="region of interest" description="Disordered" evidence="1">
    <location>
        <begin position="1"/>
        <end position="28"/>
    </location>
</feature>
<keyword evidence="2" id="KW-0812">Transmembrane</keyword>
<name>A0A421B0I3_9PSEU</name>
<dbReference type="InterPro" id="IPR057169">
    <property type="entry name" value="DUF7847"/>
</dbReference>
<sequence>MTDRPDQPEQPSGPEPTPPPVHPSRSRTDHTGAIQLGIVPLRPLSLPDFVGGTVSALRRNAGALLGVALAVAVGAELLRLLLSTLFIGDVPTTEVVTGTAIDWDVAGPILGDLGIGLATNAVLGLVLAAVVNVVIPRAVFGHTTGIRQALRESAPHLGRLLVTMLVVVVILGGIAAVAVLAMAAAGGAGVLIALPLLVAIIYLSIAFSFARALIVVEGLGPAAALDRSRHLVRAGGWWRLAGITVLLNLVLGMFGLVITTLFDRVSNASALGEILAVIIMGSISGVVIIIFECLLYIDYRARAEGIEGLWLKAG</sequence>
<feature type="transmembrane region" description="Helical" evidence="2">
    <location>
        <begin position="160"/>
        <end position="184"/>
    </location>
</feature>
<feature type="domain" description="DUF7847" evidence="3">
    <location>
        <begin position="53"/>
        <end position="290"/>
    </location>
</feature>
<protein>
    <recommendedName>
        <fullName evidence="3">DUF7847 domain-containing protein</fullName>
    </recommendedName>
</protein>
<feature type="transmembrane region" description="Helical" evidence="2">
    <location>
        <begin position="63"/>
        <end position="82"/>
    </location>
</feature>
<reference evidence="4 5" key="1">
    <citation type="submission" date="2018-10" db="EMBL/GenBank/DDBJ databases">
        <title>Genomic Encyclopedia of Archaeal and Bacterial Type Strains, Phase II (KMG-II): from individual species to whole genera.</title>
        <authorList>
            <person name="Goeker M."/>
        </authorList>
    </citation>
    <scope>NUCLEOTIDE SEQUENCE [LARGE SCALE GENOMIC DNA]</scope>
    <source>
        <strain evidence="4 5">DSM 45657</strain>
    </source>
</reference>
<evidence type="ECO:0000259" key="3">
    <source>
        <dbReference type="Pfam" id="PF25231"/>
    </source>
</evidence>
<dbReference type="Proteomes" id="UP000282454">
    <property type="component" value="Unassembled WGS sequence"/>
</dbReference>
<dbReference type="Pfam" id="PF25231">
    <property type="entry name" value="DUF7847"/>
    <property type="match status" value="1"/>
</dbReference>